<sequence>MFNLTIKQKIISVSVTALLGFIIIFTINHFALSSMTKNAKLLQNNLYPTLLAIKESKLYLGQMESTINVSVTIGDSDMLQEVEQFAIKIKNNLTLVKNDDVQFEGVSELLNKFEMYQKSSIELANKFINGDVSIQVLQSKAVENNKRLLELKNDLYNLELMADKQLKNSVKNIELKASNARWFTTVVSIIWVLSLLVYSVLLSKSIINNIALITDSLKKFSEGSADLTNRISYKNNDELGDLASSFDDFVVKLHSIISEVIFASSFLEEISIELISSTKKSNEENNKQNESVQESTTAIRELLTCVEYITENSSQASGLAKVATSSAESGNIHAQTSVDYINNLSKDIDRTSSNVDQLKIQVNNVNGILNTIQGIAEQTNLLALNAAIEAARAGEQGRGFAVVADEVRSLANRTHQSTLEIQNLLNELILSSNIVVDSMKHSSEVTVKTVQASKSSSQSLVEIKSIVNDMLMLNTQVASAAEEQSATCKSIDSTINLVSKMSDSSLHHGAKLVDLGDSIKQTSNKMYNLVSRFNV</sequence>
<feature type="domain" description="Methyl-accepting transducer" evidence="6">
    <location>
        <begin position="263"/>
        <end position="499"/>
    </location>
</feature>
<gene>
    <name evidence="9" type="ORF">DC53_12750</name>
    <name evidence="8" type="ORF">EU509_08850</name>
</gene>
<evidence type="ECO:0000256" key="4">
    <source>
        <dbReference type="PROSITE-ProRule" id="PRU00284"/>
    </source>
</evidence>
<evidence type="ECO:0000256" key="1">
    <source>
        <dbReference type="ARBA" id="ARBA00004370"/>
    </source>
</evidence>
<dbReference type="InterPro" id="IPR004089">
    <property type="entry name" value="MCPsignal_dom"/>
</dbReference>
<dbReference type="SMART" id="SM00304">
    <property type="entry name" value="HAMP"/>
    <property type="match status" value="1"/>
</dbReference>
<dbReference type="PANTHER" id="PTHR32089">
    <property type="entry name" value="METHYL-ACCEPTING CHEMOTAXIS PROTEIN MCPB"/>
    <property type="match status" value="1"/>
</dbReference>
<evidence type="ECO:0000259" key="6">
    <source>
        <dbReference type="PROSITE" id="PS50111"/>
    </source>
</evidence>
<feature type="domain" description="HAMP" evidence="7">
    <location>
        <begin position="204"/>
        <end position="258"/>
    </location>
</feature>
<keyword evidence="5" id="KW-1133">Transmembrane helix</keyword>
<dbReference type="RefSeq" id="WP_033030335.1">
    <property type="nucleotide sequence ID" value="NZ_JBBMQV010000029.1"/>
</dbReference>
<reference evidence="9 10" key="1">
    <citation type="submission" date="2014-04" db="EMBL/GenBank/DDBJ databases">
        <title>Pseudoalteromonas galatheae sp. nov., isolated from a deep-sea polychaete near Canal Concepcion, Chile.</title>
        <authorList>
            <person name="Machado H.R."/>
            <person name="Gram L."/>
            <person name="Vynne N.G."/>
        </authorList>
    </citation>
    <scope>NUCLEOTIDE SEQUENCE [LARGE SCALE GENOMIC DNA]</scope>
    <source>
        <strain evidence="9 10">KMM216</strain>
    </source>
</reference>
<comment type="subcellular location">
    <subcellularLocation>
        <location evidence="1">Membrane</location>
    </subcellularLocation>
</comment>
<evidence type="ECO:0000313" key="8">
    <source>
        <dbReference type="EMBL" id="KAA1157110.1"/>
    </source>
</evidence>
<dbReference type="Gene3D" id="6.10.340.10">
    <property type="match status" value="1"/>
</dbReference>
<dbReference type="PANTHER" id="PTHR32089:SF112">
    <property type="entry name" value="LYSOZYME-LIKE PROTEIN-RELATED"/>
    <property type="match status" value="1"/>
</dbReference>
<dbReference type="PROSITE" id="PS50111">
    <property type="entry name" value="CHEMOTAXIS_TRANSDUC_2"/>
    <property type="match status" value="1"/>
</dbReference>
<protein>
    <submittedName>
        <fullName evidence="8">Methyl-accepting chemotaxis protein</fullName>
    </submittedName>
</protein>
<dbReference type="EMBL" id="SEUJ01000067">
    <property type="protein sequence ID" value="KAA1157110.1"/>
    <property type="molecule type" value="Genomic_DNA"/>
</dbReference>
<feature type="transmembrane region" description="Helical" evidence="5">
    <location>
        <begin position="12"/>
        <end position="32"/>
    </location>
</feature>
<dbReference type="SMART" id="SM00283">
    <property type="entry name" value="MA"/>
    <property type="match status" value="1"/>
</dbReference>
<dbReference type="PRINTS" id="PR00260">
    <property type="entry name" value="CHEMTRNSDUCR"/>
</dbReference>
<keyword evidence="5" id="KW-0472">Membrane</keyword>
<comment type="caution">
    <text evidence="9">The sequence shown here is derived from an EMBL/GenBank/DDBJ whole genome shotgun (WGS) entry which is preliminary data.</text>
</comment>
<evidence type="ECO:0000256" key="3">
    <source>
        <dbReference type="ARBA" id="ARBA00029447"/>
    </source>
</evidence>
<evidence type="ECO:0000313" key="9">
    <source>
        <dbReference type="EMBL" id="KDC50385.1"/>
    </source>
</evidence>
<evidence type="ECO:0000313" key="11">
    <source>
        <dbReference type="Proteomes" id="UP000322915"/>
    </source>
</evidence>
<dbReference type="SUPFAM" id="SSF58104">
    <property type="entry name" value="Methyl-accepting chemotaxis protein (MCP) signaling domain"/>
    <property type="match status" value="1"/>
</dbReference>
<organism evidence="9 10">
    <name type="scientific">Pseudoalteromonas fuliginea</name>
    <dbReference type="NCBI Taxonomy" id="1872678"/>
    <lineage>
        <taxon>Bacteria</taxon>
        <taxon>Pseudomonadati</taxon>
        <taxon>Pseudomonadota</taxon>
        <taxon>Gammaproteobacteria</taxon>
        <taxon>Alteromonadales</taxon>
        <taxon>Pseudoalteromonadaceae</taxon>
        <taxon>Pseudoalteromonas</taxon>
    </lineage>
</organism>
<keyword evidence="11" id="KW-1185">Reference proteome</keyword>
<dbReference type="GO" id="GO:0007165">
    <property type="term" value="P:signal transduction"/>
    <property type="evidence" value="ECO:0007669"/>
    <property type="project" value="UniProtKB-KW"/>
</dbReference>
<name>A0ABD3Y848_9GAMM</name>
<reference evidence="8 11" key="2">
    <citation type="submission" date="2019-01" db="EMBL/GenBank/DDBJ databases">
        <title>Genome sequences of marine Pseudoalteromonas species.</title>
        <authorList>
            <person name="Boraston A.B."/>
            <person name="Hehemann J.-H."/>
            <person name="Vickers C.J."/>
            <person name="Salama-Alber O."/>
            <person name="Abe K."/>
            <person name="Hettle A.J."/>
        </authorList>
    </citation>
    <scope>NUCLEOTIDE SEQUENCE [LARGE SCALE GENOMIC DNA]</scope>
    <source>
        <strain evidence="8 11">PS47</strain>
    </source>
</reference>
<accession>A0ABD3Y848</accession>
<dbReference type="AlphaFoldDB" id="A0ABD3Y848"/>
<dbReference type="Proteomes" id="UP000322915">
    <property type="component" value="Unassembled WGS sequence"/>
</dbReference>
<evidence type="ECO:0000313" key="10">
    <source>
        <dbReference type="Proteomes" id="UP000027154"/>
    </source>
</evidence>
<comment type="similarity">
    <text evidence="3">Belongs to the methyl-accepting chemotaxis (MCP) protein family.</text>
</comment>
<keyword evidence="5" id="KW-0812">Transmembrane</keyword>
<evidence type="ECO:0000259" key="7">
    <source>
        <dbReference type="PROSITE" id="PS50885"/>
    </source>
</evidence>
<dbReference type="GO" id="GO:0016020">
    <property type="term" value="C:membrane"/>
    <property type="evidence" value="ECO:0007669"/>
    <property type="project" value="UniProtKB-SubCell"/>
</dbReference>
<dbReference type="Pfam" id="PF00672">
    <property type="entry name" value="HAMP"/>
    <property type="match status" value="1"/>
</dbReference>
<dbReference type="FunFam" id="1.10.287.950:FF:000001">
    <property type="entry name" value="Methyl-accepting chemotaxis sensory transducer"/>
    <property type="match status" value="1"/>
</dbReference>
<keyword evidence="2 4" id="KW-0807">Transducer</keyword>
<dbReference type="GO" id="GO:0006935">
    <property type="term" value="P:chemotaxis"/>
    <property type="evidence" value="ECO:0007669"/>
    <property type="project" value="UniProtKB-ARBA"/>
</dbReference>
<dbReference type="Proteomes" id="UP000027154">
    <property type="component" value="Unassembled WGS sequence"/>
</dbReference>
<dbReference type="PROSITE" id="PS50885">
    <property type="entry name" value="HAMP"/>
    <property type="match status" value="1"/>
</dbReference>
<dbReference type="InterPro" id="IPR003660">
    <property type="entry name" value="HAMP_dom"/>
</dbReference>
<dbReference type="Pfam" id="PF00015">
    <property type="entry name" value="MCPsignal"/>
    <property type="match status" value="1"/>
</dbReference>
<dbReference type="CDD" id="cd06225">
    <property type="entry name" value="HAMP"/>
    <property type="match status" value="1"/>
</dbReference>
<proteinExistence type="inferred from homology"/>
<evidence type="ECO:0000256" key="5">
    <source>
        <dbReference type="SAM" id="Phobius"/>
    </source>
</evidence>
<dbReference type="Gene3D" id="1.10.287.950">
    <property type="entry name" value="Methyl-accepting chemotaxis protein"/>
    <property type="match status" value="1"/>
</dbReference>
<evidence type="ECO:0000256" key="2">
    <source>
        <dbReference type="ARBA" id="ARBA00023224"/>
    </source>
</evidence>
<dbReference type="EMBL" id="JJNZ01000041">
    <property type="protein sequence ID" value="KDC50385.1"/>
    <property type="molecule type" value="Genomic_DNA"/>
</dbReference>
<dbReference type="InterPro" id="IPR004090">
    <property type="entry name" value="Chemotax_Me-accpt_rcpt"/>
</dbReference>
<feature type="transmembrane region" description="Helical" evidence="5">
    <location>
        <begin position="182"/>
        <end position="201"/>
    </location>
</feature>